<reference evidence="13" key="1">
    <citation type="submission" date="2022-06" db="EMBL/GenBank/DDBJ databases">
        <authorList>
            <person name="Berger JAMES D."/>
            <person name="Berger JAMES D."/>
        </authorList>
    </citation>
    <scope>NUCLEOTIDE SEQUENCE [LARGE SCALE GENOMIC DNA]</scope>
</reference>
<dbReference type="FunFam" id="1.10.510.10:FF:000219">
    <property type="entry name" value="Putative serine/threonine-protein kinase Nek4"/>
    <property type="match status" value="1"/>
</dbReference>
<keyword evidence="7 10" id="KW-0067">ATP-binding</keyword>
<feature type="region of interest" description="Disordered" evidence="11">
    <location>
        <begin position="288"/>
        <end position="322"/>
    </location>
</feature>
<dbReference type="SUPFAM" id="SSF56112">
    <property type="entry name" value="Protein kinase-like (PK-like)"/>
    <property type="match status" value="1"/>
</dbReference>
<dbReference type="PROSITE" id="PS00107">
    <property type="entry name" value="PROTEIN_KINASE_ATP"/>
    <property type="match status" value="1"/>
</dbReference>
<feature type="region of interest" description="Disordered" evidence="11">
    <location>
        <begin position="355"/>
        <end position="390"/>
    </location>
</feature>
<protein>
    <recommendedName>
        <fullName evidence="2">non-specific serine/threonine protein kinase</fullName>
        <ecNumber evidence="2">2.7.11.1</ecNumber>
    </recommendedName>
</protein>
<dbReference type="WBParaSite" id="TREG1_90430.9">
    <property type="protein sequence ID" value="TREG1_90430.9"/>
    <property type="gene ID" value="TREG1_90430"/>
</dbReference>
<dbReference type="InterPro" id="IPR017441">
    <property type="entry name" value="Protein_kinase_ATP_BS"/>
</dbReference>
<feature type="domain" description="Protein kinase" evidence="12">
    <location>
        <begin position="13"/>
        <end position="267"/>
    </location>
</feature>
<name>A0AA85KE05_TRIRE</name>
<dbReference type="InterPro" id="IPR011009">
    <property type="entry name" value="Kinase-like_dom_sf"/>
</dbReference>
<evidence type="ECO:0000256" key="6">
    <source>
        <dbReference type="ARBA" id="ARBA00022777"/>
    </source>
</evidence>
<keyword evidence="3" id="KW-0723">Serine/threonine-protein kinase</keyword>
<dbReference type="InterPro" id="IPR008271">
    <property type="entry name" value="Ser/Thr_kinase_AS"/>
</dbReference>
<evidence type="ECO:0000256" key="8">
    <source>
        <dbReference type="ARBA" id="ARBA00047899"/>
    </source>
</evidence>
<dbReference type="FunFam" id="3.30.200.20:FF:000097">
    <property type="entry name" value="Probable serine/threonine-protein kinase nek1"/>
    <property type="match status" value="1"/>
</dbReference>
<keyword evidence="6" id="KW-0418">Kinase</keyword>
<evidence type="ECO:0000256" key="7">
    <source>
        <dbReference type="ARBA" id="ARBA00022840"/>
    </source>
</evidence>
<evidence type="ECO:0000313" key="15">
    <source>
        <dbReference type="WBParaSite" id="TREG1_90430.9"/>
    </source>
</evidence>
<evidence type="ECO:0000256" key="11">
    <source>
        <dbReference type="SAM" id="MobiDB-lite"/>
    </source>
</evidence>
<keyword evidence="5 10" id="KW-0547">Nucleotide-binding</keyword>
<evidence type="ECO:0000313" key="13">
    <source>
        <dbReference type="Proteomes" id="UP000050795"/>
    </source>
</evidence>
<evidence type="ECO:0000256" key="9">
    <source>
        <dbReference type="ARBA" id="ARBA00048679"/>
    </source>
</evidence>
<feature type="binding site" evidence="10">
    <location>
        <position position="43"/>
    </location>
    <ligand>
        <name>ATP</name>
        <dbReference type="ChEBI" id="CHEBI:30616"/>
    </ligand>
</feature>
<dbReference type="GO" id="GO:0004674">
    <property type="term" value="F:protein serine/threonine kinase activity"/>
    <property type="evidence" value="ECO:0007669"/>
    <property type="project" value="UniProtKB-KW"/>
</dbReference>
<dbReference type="InterPro" id="IPR051131">
    <property type="entry name" value="NEK_Ser/Thr_kinase_NIMA"/>
</dbReference>
<evidence type="ECO:0000256" key="1">
    <source>
        <dbReference type="ARBA" id="ARBA00010886"/>
    </source>
</evidence>
<organism evidence="13 15">
    <name type="scientific">Trichobilharzia regenti</name>
    <name type="common">Nasal bird schistosome</name>
    <dbReference type="NCBI Taxonomy" id="157069"/>
    <lineage>
        <taxon>Eukaryota</taxon>
        <taxon>Metazoa</taxon>
        <taxon>Spiralia</taxon>
        <taxon>Lophotrochozoa</taxon>
        <taxon>Platyhelminthes</taxon>
        <taxon>Trematoda</taxon>
        <taxon>Digenea</taxon>
        <taxon>Strigeidida</taxon>
        <taxon>Schistosomatoidea</taxon>
        <taxon>Schistosomatidae</taxon>
        <taxon>Trichobilharzia</taxon>
    </lineage>
</organism>
<evidence type="ECO:0000256" key="3">
    <source>
        <dbReference type="ARBA" id="ARBA00022527"/>
    </source>
</evidence>
<dbReference type="Pfam" id="PF00069">
    <property type="entry name" value="Pkinase"/>
    <property type="match status" value="1"/>
</dbReference>
<evidence type="ECO:0000256" key="5">
    <source>
        <dbReference type="ARBA" id="ARBA00022741"/>
    </source>
</evidence>
<comment type="similarity">
    <text evidence="1">Belongs to the protein kinase superfamily. NEK Ser/Thr protein kinase family. NIMA subfamily.</text>
</comment>
<proteinExistence type="inferred from homology"/>
<evidence type="ECO:0000259" key="12">
    <source>
        <dbReference type="PROSITE" id="PS50011"/>
    </source>
</evidence>
<dbReference type="EC" id="2.7.11.1" evidence="2"/>
<dbReference type="SMART" id="SM00220">
    <property type="entry name" value="S_TKc"/>
    <property type="match status" value="1"/>
</dbReference>
<dbReference type="PROSITE" id="PS00108">
    <property type="entry name" value="PROTEIN_KINASE_ST"/>
    <property type="match status" value="1"/>
</dbReference>
<accession>A0AA85KE05</accession>
<dbReference type="PANTHER" id="PTHR44899:SF7">
    <property type="entry name" value="NIMA-RELATED KINASE"/>
    <property type="match status" value="1"/>
</dbReference>
<dbReference type="AlphaFoldDB" id="A0AA85KE05"/>
<sequence length="818" mass="92642">MEPGLSELPITEYQFIKTIGKGSYGEVWLCRHNVDRKHYVIKKIDVTKSSDKERKAAKLECKLLSEFKHPNIVQYKASFEYQGFLYIAMGFCEGGDLYTRLRMRNGSLLPERLLVEWFVQLAIALQYMHERNVLHRDLKTRNIFLTRTNIVKLGDLGIARVLESSSSMATTLIGTPYYMSPELFANKPYNHKSDIWALGCVLYEMTTLRHAFNAKNFNALSYKILSGKIPDMPTQYSPELLELMRTMLHLKPEKRPSARRVLANPFIRKHIILFLEATKDRTNLWSHSSFEDEEQTSHQSVEYKRNDSVVSSGSSSGLKAVTEKTEIEVKHVKAPQEETPEKCESKEIPKENIRSILKDSKQVTSVKDNLGSGDKNSFILPSRKSEGNDMSEHNILKENNLLGESNGSAAKSSSDTSHKCSQQDGVQFDGCLGNSSGVVIQENSLPRRLSNARLRRRQRRRMSENDGEQHNGYPVHCKQEHQVDRVNKSSDFNEVSNTDENSPRFKFRECGKLHSHSFSVLPVSMLPKLRRPSYRSESDSSVHSTVQHALLGNGSTEFSESSGNSRLPVEQVDSSGISSSPAVLFSSPPVNHDRQDSSVFQCNSTSLKDQSVSKDIRHGMDGDNTPVLSRVTRNVSIGDQQCKSELCRDQNIDKENDVNKSTDCHQNSDMEIAAVVDYLADTLKDDCHPGAPVIIRRSKSERRLVTVDNGFNICSGGHQKSLTCSSEDNGPIEPKEETINRSVHLKQRFVELHRECLKCVGLKKLHEAYEILDKDMSFASQEILLKKILGVDIYSQYMSKIWQLKLLEQSAFEQTPLR</sequence>
<dbReference type="Gene3D" id="1.10.510.10">
    <property type="entry name" value="Transferase(Phosphotransferase) domain 1"/>
    <property type="match status" value="1"/>
</dbReference>
<comment type="catalytic activity">
    <reaction evidence="8">
        <text>L-threonyl-[protein] + ATP = O-phospho-L-threonyl-[protein] + ADP + H(+)</text>
        <dbReference type="Rhea" id="RHEA:46608"/>
        <dbReference type="Rhea" id="RHEA-COMP:11060"/>
        <dbReference type="Rhea" id="RHEA-COMP:11605"/>
        <dbReference type="ChEBI" id="CHEBI:15378"/>
        <dbReference type="ChEBI" id="CHEBI:30013"/>
        <dbReference type="ChEBI" id="CHEBI:30616"/>
        <dbReference type="ChEBI" id="CHEBI:61977"/>
        <dbReference type="ChEBI" id="CHEBI:456216"/>
        <dbReference type="EC" id="2.7.11.1"/>
    </reaction>
</comment>
<dbReference type="Gene3D" id="3.30.200.20">
    <property type="entry name" value="Phosphorylase Kinase, domain 1"/>
    <property type="match status" value="1"/>
</dbReference>
<dbReference type="InterPro" id="IPR000719">
    <property type="entry name" value="Prot_kinase_dom"/>
</dbReference>
<feature type="region of interest" description="Disordered" evidence="11">
    <location>
        <begin position="402"/>
        <end position="422"/>
    </location>
</feature>
<evidence type="ECO:0000256" key="10">
    <source>
        <dbReference type="PROSITE-ProRule" id="PRU10141"/>
    </source>
</evidence>
<dbReference type="WBParaSite" id="TREG1_90430.2">
    <property type="protein sequence ID" value="TREG1_90430.2"/>
    <property type="gene ID" value="TREG1_90430"/>
</dbReference>
<dbReference type="PANTHER" id="PTHR44899">
    <property type="entry name" value="CAMK FAMILY PROTEIN KINASE"/>
    <property type="match status" value="1"/>
</dbReference>
<evidence type="ECO:0000256" key="2">
    <source>
        <dbReference type="ARBA" id="ARBA00012513"/>
    </source>
</evidence>
<reference evidence="14 15" key="2">
    <citation type="submission" date="2023-11" db="UniProtKB">
        <authorList>
            <consortium name="WormBaseParasite"/>
        </authorList>
    </citation>
    <scope>IDENTIFICATION</scope>
</reference>
<feature type="compositionally biased region" description="Low complexity" evidence="11">
    <location>
        <begin position="308"/>
        <end position="317"/>
    </location>
</feature>
<feature type="region of interest" description="Disordered" evidence="11">
    <location>
        <begin position="554"/>
        <end position="573"/>
    </location>
</feature>
<evidence type="ECO:0000256" key="4">
    <source>
        <dbReference type="ARBA" id="ARBA00022679"/>
    </source>
</evidence>
<keyword evidence="4" id="KW-0808">Transferase</keyword>
<dbReference type="GO" id="GO:0005524">
    <property type="term" value="F:ATP binding"/>
    <property type="evidence" value="ECO:0007669"/>
    <property type="project" value="UniProtKB-UniRule"/>
</dbReference>
<dbReference type="PROSITE" id="PS50011">
    <property type="entry name" value="PROTEIN_KINASE_DOM"/>
    <property type="match status" value="1"/>
</dbReference>
<keyword evidence="13" id="KW-1185">Reference proteome</keyword>
<evidence type="ECO:0000313" key="14">
    <source>
        <dbReference type="WBParaSite" id="TREG1_90430.2"/>
    </source>
</evidence>
<comment type="catalytic activity">
    <reaction evidence="9">
        <text>L-seryl-[protein] + ATP = O-phospho-L-seryl-[protein] + ADP + H(+)</text>
        <dbReference type="Rhea" id="RHEA:17989"/>
        <dbReference type="Rhea" id="RHEA-COMP:9863"/>
        <dbReference type="Rhea" id="RHEA-COMP:11604"/>
        <dbReference type="ChEBI" id="CHEBI:15378"/>
        <dbReference type="ChEBI" id="CHEBI:29999"/>
        <dbReference type="ChEBI" id="CHEBI:30616"/>
        <dbReference type="ChEBI" id="CHEBI:83421"/>
        <dbReference type="ChEBI" id="CHEBI:456216"/>
        <dbReference type="EC" id="2.7.11.1"/>
    </reaction>
</comment>
<feature type="compositionally biased region" description="Polar residues" evidence="11">
    <location>
        <begin position="554"/>
        <end position="565"/>
    </location>
</feature>
<dbReference type="Proteomes" id="UP000050795">
    <property type="component" value="Unassembled WGS sequence"/>
</dbReference>
<feature type="region of interest" description="Disordered" evidence="11">
    <location>
        <begin position="449"/>
        <end position="474"/>
    </location>
</feature>